<evidence type="ECO:0000256" key="2">
    <source>
        <dbReference type="ARBA" id="ARBA00023012"/>
    </source>
</evidence>
<dbReference type="GO" id="GO:0032993">
    <property type="term" value="C:protein-DNA complex"/>
    <property type="evidence" value="ECO:0007669"/>
    <property type="project" value="TreeGrafter"/>
</dbReference>
<keyword evidence="5" id="KW-0804">Transcription</keyword>
<keyword evidence="4 7" id="KW-0238">DNA-binding</keyword>
<dbReference type="EMBL" id="PDKJ01000005">
    <property type="protein sequence ID" value="RXJ68465.1"/>
    <property type="molecule type" value="Genomic_DNA"/>
</dbReference>
<dbReference type="SMART" id="SM00862">
    <property type="entry name" value="Trans_reg_C"/>
    <property type="match status" value="1"/>
</dbReference>
<dbReference type="Pfam" id="PF00486">
    <property type="entry name" value="Trans_reg_C"/>
    <property type="match status" value="1"/>
</dbReference>
<dbReference type="RefSeq" id="WP_128980285.1">
    <property type="nucleotide sequence ID" value="NZ_PDKJ01000005.1"/>
</dbReference>
<feature type="domain" description="Response regulatory" evidence="8">
    <location>
        <begin position="8"/>
        <end position="122"/>
    </location>
</feature>
<feature type="DNA-binding region" description="OmpR/PhoB-type" evidence="7">
    <location>
        <begin position="129"/>
        <end position="222"/>
    </location>
</feature>
<evidence type="ECO:0000256" key="3">
    <source>
        <dbReference type="ARBA" id="ARBA00023015"/>
    </source>
</evidence>
<dbReference type="PROSITE" id="PS50110">
    <property type="entry name" value="RESPONSE_REGULATORY"/>
    <property type="match status" value="1"/>
</dbReference>
<evidence type="ECO:0000256" key="7">
    <source>
        <dbReference type="PROSITE-ProRule" id="PRU01091"/>
    </source>
</evidence>
<name>A0A4Q0YEE7_9BACT</name>
<dbReference type="AlphaFoldDB" id="A0A4Q0YEE7"/>
<dbReference type="InterPro" id="IPR001867">
    <property type="entry name" value="OmpR/PhoB-type_DNA-bd"/>
</dbReference>
<accession>A0A4Q0YEE7</accession>
<dbReference type="Gene3D" id="1.10.10.10">
    <property type="entry name" value="Winged helix-like DNA-binding domain superfamily/Winged helix DNA-binding domain"/>
    <property type="match status" value="1"/>
</dbReference>
<organism evidence="10 11">
    <name type="scientific">Halarcobacter ebronensis</name>
    <dbReference type="NCBI Taxonomy" id="1462615"/>
    <lineage>
        <taxon>Bacteria</taxon>
        <taxon>Pseudomonadati</taxon>
        <taxon>Campylobacterota</taxon>
        <taxon>Epsilonproteobacteria</taxon>
        <taxon>Campylobacterales</taxon>
        <taxon>Arcobacteraceae</taxon>
        <taxon>Halarcobacter</taxon>
    </lineage>
</organism>
<dbReference type="InterPro" id="IPR011006">
    <property type="entry name" value="CheY-like_superfamily"/>
</dbReference>
<evidence type="ECO:0000256" key="1">
    <source>
        <dbReference type="ARBA" id="ARBA00022553"/>
    </source>
</evidence>
<dbReference type="InterPro" id="IPR039420">
    <property type="entry name" value="WalR-like"/>
</dbReference>
<dbReference type="SMART" id="SM00448">
    <property type="entry name" value="REC"/>
    <property type="match status" value="1"/>
</dbReference>
<evidence type="ECO:0000256" key="5">
    <source>
        <dbReference type="ARBA" id="ARBA00023163"/>
    </source>
</evidence>
<proteinExistence type="predicted"/>
<dbReference type="Proteomes" id="UP000290172">
    <property type="component" value="Unassembled WGS sequence"/>
</dbReference>
<dbReference type="GO" id="GO:0000976">
    <property type="term" value="F:transcription cis-regulatory region binding"/>
    <property type="evidence" value="ECO:0007669"/>
    <property type="project" value="TreeGrafter"/>
</dbReference>
<dbReference type="PANTHER" id="PTHR48111:SF1">
    <property type="entry name" value="TWO-COMPONENT RESPONSE REGULATOR ORR33"/>
    <property type="match status" value="1"/>
</dbReference>
<evidence type="ECO:0000256" key="4">
    <source>
        <dbReference type="ARBA" id="ARBA00023125"/>
    </source>
</evidence>
<dbReference type="GO" id="GO:0005829">
    <property type="term" value="C:cytosol"/>
    <property type="evidence" value="ECO:0007669"/>
    <property type="project" value="TreeGrafter"/>
</dbReference>
<keyword evidence="3" id="KW-0805">Transcription regulation</keyword>
<evidence type="ECO:0000259" key="8">
    <source>
        <dbReference type="PROSITE" id="PS50110"/>
    </source>
</evidence>
<dbReference type="CDD" id="cd17536">
    <property type="entry name" value="REC_YesN-like"/>
    <property type="match status" value="1"/>
</dbReference>
<evidence type="ECO:0000313" key="11">
    <source>
        <dbReference type="Proteomes" id="UP000290172"/>
    </source>
</evidence>
<reference evidence="10 11" key="1">
    <citation type="submission" date="2017-10" db="EMBL/GenBank/DDBJ databases">
        <title>Genomics of the genus Arcobacter.</title>
        <authorList>
            <person name="Perez-Cataluna A."/>
            <person name="Figueras M.J."/>
        </authorList>
    </citation>
    <scope>NUCLEOTIDE SEQUENCE [LARGE SCALE GENOMIC DNA]</scope>
    <source>
        <strain evidence="10 11">CECT 8993</strain>
    </source>
</reference>
<comment type="caution">
    <text evidence="10">The sequence shown here is derived from an EMBL/GenBank/DDBJ whole genome shotgun (WGS) entry which is preliminary data.</text>
</comment>
<gene>
    <name evidence="10" type="ORF">CRV08_06435</name>
</gene>
<keyword evidence="1 6" id="KW-0597">Phosphoprotein</keyword>
<dbReference type="SUPFAM" id="SSF52172">
    <property type="entry name" value="CheY-like"/>
    <property type="match status" value="1"/>
</dbReference>
<evidence type="ECO:0000313" key="10">
    <source>
        <dbReference type="EMBL" id="RXJ68465.1"/>
    </source>
</evidence>
<sequence length="222" mass="25881">MEELKNLKILYIDDEDFIRENAVEYLGFYCDNVIEAKDGLEGFEKYKLHIPDIIITDIKMPKLNGLEMIRKIRNDDKKTKIILATAFLETSYLLEAVELGLVKYLLKPLTANKLLPVLKSCIEDMIDNKNIFKFSNNFIFDTYNKTLFKDKEPIVLTKKELLFLELLINNNKRAVKYSELNNYVWKGLMTEDALRTIVKELRKKISKESIINISGIGYKLNA</sequence>
<dbReference type="Gene3D" id="3.40.50.2300">
    <property type="match status" value="1"/>
</dbReference>
<dbReference type="PANTHER" id="PTHR48111">
    <property type="entry name" value="REGULATOR OF RPOS"/>
    <property type="match status" value="1"/>
</dbReference>
<dbReference type="PROSITE" id="PS51755">
    <property type="entry name" value="OMPR_PHOB"/>
    <property type="match status" value="1"/>
</dbReference>
<dbReference type="GO" id="GO:0006355">
    <property type="term" value="P:regulation of DNA-templated transcription"/>
    <property type="evidence" value="ECO:0007669"/>
    <property type="project" value="InterPro"/>
</dbReference>
<dbReference type="InterPro" id="IPR036388">
    <property type="entry name" value="WH-like_DNA-bd_sf"/>
</dbReference>
<feature type="domain" description="OmpR/PhoB-type" evidence="9">
    <location>
        <begin position="129"/>
        <end position="222"/>
    </location>
</feature>
<keyword evidence="2" id="KW-0902">Two-component regulatory system</keyword>
<evidence type="ECO:0000259" key="9">
    <source>
        <dbReference type="PROSITE" id="PS51755"/>
    </source>
</evidence>
<dbReference type="GO" id="GO:0000156">
    <property type="term" value="F:phosphorelay response regulator activity"/>
    <property type="evidence" value="ECO:0007669"/>
    <property type="project" value="TreeGrafter"/>
</dbReference>
<evidence type="ECO:0000256" key="6">
    <source>
        <dbReference type="PROSITE-ProRule" id="PRU00169"/>
    </source>
</evidence>
<protein>
    <submittedName>
        <fullName evidence="10">DNA-binding response regulator</fullName>
    </submittedName>
</protein>
<feature type="modified residue" description="4-aspartylphosphate" evidence="6">
    <location>
        <position position="57"/>
    </location>
</feature>
<dbReference type="Pfam" id="PF00072">
    <property type="entry name" value="Response_reg"/>
    <property type="match status" value="1"/>
</dbReference>
<dbReference type="InterPro" id="IPR001789">
    <property type="entry name" value="Sig_transdc_resp-reg_receiver"/>
</dbReference>